<reference evidence="2" key="2">
    <citation type="submission" date="2014-07" db="EMBL/GenBank/DDBJ databases">
        <authorList>
            <person name="Hull J."/>
        </authorList>
    </citation>
    <scope>NUCLEOTIDE SEQUENCE</scope>
</reference>
<evidence type="ECO:0000313" key="2">
    <source>
        <dbReference type="EMBL" id="JAG06954.1"/>
    </source>
</evidence>
<evidence type="ECO:0000313" key="3">
    <source>
        <dbReference type="EMBL" id="JAG06955.1"/>
    </source>
</evidence>
<proteinExistence type="predicted"/>
<dbReference type="EMBL" id="GBHO01036649">
    <property type="protein sequence ID" value="JAG06955.1"/>
    <property type="molecule type" value="Transcribed_RNA"/>
</dbReference>
<evidence type="ECO:0000313" key="4">
    <source>
        <dbReference type="EMBL" id="JAG06956.1"/>
    </source>
</evidence>
<sequence length="160" mass="18633">MTNRVSLRTRKREARREQRGCRDGKTNSHCQRGQETMKNWHMSANEFLHESTNLIRFPLGFHSGKLIFPHSSEGTNKFSRGTRREEEGNGNGHQQTSRPRKFQRGGTSNIITAHCRQQSWLRFINVPELKDKTLQTILNTVRVCSIHFKYPDFKVLGPKI</sequence>
<protein>
    <submittedName>
        <fullName evidence="2">Altered inheritance of mitochondria protein 23, mitochondrial</fullName>
    </submittedName>
</protein>
<dbReference type="EMBL" id="GBHO01036650">
    <property type="protein sequence ID" value="JAG06954.1"/>
    <property type="molecule type" value="Transcribed_RNA"/>
</dbReference>
<reference evidence="2" key="1">
    <citation type="journal article" date="2014" name="PLoS ONE">
        <title>Transcriptome-Based Identification of ABC Transporters in the Western Tarnished Plant Bug Lygus hesperus.</title>
        <authorList>
            <person name="Hull J.J."/>
            <person name="Chaney K."/>
            <person name="Geib S.M."/>
            <person name="Fabrick J.A."/>
            <person name="Brent C.S."/>
            <person name="Walsh D."/>
            <person name="Lavine L.C."/>
        </authorList>
    </citation>
    <scope>NUCLEOTIDE SEQUENCE</scope>
</reference>
<dbReference type="EMBL" id="GBHO01036648">
    <property type="protein sequence ID" value="JAG06956.1"/>
    <property type="molecule type" value="Transcribed_RNA"/>
</dbReference>
<accession>A0A0A9WGM4</accession>
<name>A0A0A9WGM4_LYGHE</name>
<feature type="region of interest" description="Disordered" evidence="1">
    <location>
        <begin position="1"/>
        <end position="30"/>
    </location>
</feature>
<evidence type="ECO:0000256" key="1">
    <source>
        <dbReference type="SAM" id="MobiDB-lite"/>
    </source>
</evidence>
<feature type="region of interest" description="Disordered" evidence="1">
    <location>
        <begin position="70"/>
        <end position="105"/>
    </location>
</feature>
<gene>
    <name evidence="2" type="primary">AIM23_0</name>
    <name evidence="4" type="synonym">AIM23_1</name>
    <name evidence="3" type="synonym">AIM23_2</name>
    <name evidence="2" type="ORF">CM83_26717</name>
    <name evidence="4" type="ORF">CM83_26718</name>
    <name evidence="3" type="ORF">CM83_26719</name>
</gene>
<feature type="compositionally biased region" description="Basic and acidic residues" evidence="1">
    <location>
        <begin position="14"/>
        <end position="26"/>
    </location>
</feature>
<organism evidence="2">
    <name type="scientific">Lygus hesperus</name>
    <name type="common">Western plant bug</name>
    <dbReference type="NCBI Taxonomy" id="30085"/>
    <lineage>
        <taxon>Eukaryota</taxon>
        <taxon>Metazoa</taxon>
        <taxon>Ecdysozoa</taxon>
        <taxon>Arthropoda</taxon>
        <taxon>Hexapoda</taxon>
        <taxon>Insecta</taxon>
        <taxon>Pterygota</taxon>
        <taxon>Neoptera</taxon>
        <taxon>Paraneoptera</taxon>
        <taxon>Hemiptera</taxon>
        <taxon>Heteroptera</taxon>
        <taxon>Panheteroptera</taxon>
        <taxon>Cimicomorpha</taxon>
        <taxon>Miridae</taxon>
        <taxon>Mirini</taxon>
        <taxon>Lygus</taxon>
    </lineage>
</organism>
<dbReference type="AlphaFoldDB" id="A0A0A9WGM4"/>